<dbReference type="RefSeq" id="WP_281736146.1">
    <property type="nucleotide sequence ID" value="NZ_JAKETQ010000001.1"/>
</dbReference>
<protein>
    <submittedName>
        <fullName evidence="1">YdeI/OmpD-associated family protein</fullName>
    </submittedName>
</protein>
<sequence>MSIETTSPATDRLVRPLQPMPDFVRLALAERGLVERYAERPAYQRNDYLMWINKAAREETQLKRLNQMLDELEAGEVYMRMKWSGGR</sequence>
<accession>A0AA41UBR0</accession>
<dbReference type="Pfam" id="PF13376">
    <property type="entry name" value="OmdA"/>
    <property type="match status" value="1"/>
</dbReference>
<evidence type="ECO:0000313" key="2">
    <source>
        <dbReference type="Proteomes" id="UP001156140"/>
    </source>
</evidence>
<gene>
    <name evidence="1" type="ORF">ML536_13200</name>
</gene>
<dbReference type="Proteomes" id="UP001156140">
    <property type="component" value="Unassembled WGS sequence"/>
</dbReference>
<name>A0AA41UBR0_9HYPH</name>
<dbReference type="EMBL" id="JALAZD010000001">
    <property type="protein sequence ID" value="MCI0127783.1"/>
    <property type="molecule type" value="Genomic_DNA"/>
</dbReference>
<keyword evidence="2" id="KW-1185">Reference proteome</keyword>
<organism evidence="1 2">
    <name type="scientific">Paradevosia shaoguanensis</name>
    <dbReference type="NCBI Taxonomy" id="1335043"/>
    <lineage>
        <taxon>Bacteria</taxon>
        <taxon>Pseudomonadati</taxon>
        <taxon>Pseudomonadota</taxon>
        <taxon>Alphaproteobacteria</taxon>
        <taxon>Hyphomicrobiales</taxon>
        <taxon>Devosiaceae</taxon>
        <taxon>Paradevosia</taxon>
    </lineage>
</organism>
<comment type="caution">
    <text evidence="1">The sequence shown here is derived from an EMBL/GenBank/DDBJ whole genome shotgun (WGS) entry which is preliminary data.</text>
</comment>
<reference evidence="1" key="1">
    <citation type="submission" date="2022-03" db="EMBL/GenBank/DDBJ databases">
        <title>The complete genome sequence of a Methyloterrigena soli.</title>
        <authorList>
            <person name="Zi Z."/>
        </authorList>
    </citation>
    <scope>NUCLEOTIDE SEQUENCE</scope>
    <source>
        <strain evidence="1">M48</strain>
    </source>
</reference>
<proteinExistence type="predicted"/>
<dbReference type="AlphaFoldDB" id="A0AA41UBR0"/>
<evidence type="ECO:0000313" key="1">
    <source>
        <dbReference type="EMBL" id="MCI0127783.1"/>
    </source>
</evidence>